<dbReference type="Proteomes" id="UP000724874">
    <property type="component" value="Unassembled WGS sequence"/>
</dbReference>
<accession>A0A9P5TJ15</accession>
<keyword evidence="1" id="KW-0175">Coiled coil</keyword>
<organism evidence="3 4">
    <name type="scientific">Gymnopilus junonius</name>
    <name type="common">Spectacular rustgill mushroom</name>
    <name type="synonym">Gymnopilus spectabilis subsp. junonius</name>
    <dbReference type="NCBI Taxonomy" id="109634"/>
    <lineage>
        <taxon>Eukaryota</taxon>
        <taxon>Fungi</taxon>
        <taxon>Dikarya</taxon>
        <taxon>Basidiomycota</taxon>
        <taxon>Agaricomycotina</taxon>
        <taxon>Agaricomycetes</taxon>
        <taxon>Agaricomycetidae</taxon>
        <taxon>Agaricales</taxon>
        <taxon>Agaricineae</taxon>
        <taxon>Hymenogastraceae</taxon>
        <taxon>Gymnopilus</taxon>
    </lineage>
</organism>
<feature type="region of interest" description="Disordered" evidence="2">
    <location>
        <begin position="1"/>
        <end position="89"/>
    </location>
</feature>
<dbReference type="OrthoDB" id="3222060at2759"/>
<gene>
    <name evidence="3" type="ORF">CPB84DRAFT_1750970</name>
</gene>
<reference evidence="3" key="1">
    <citation type="submission" date="2020-11" db="EMBL/GenBank/DDBJ databases">
        <authorList>
            <consortium name="DOE Joint Genome Institute"/>
            <person name="Ahrendt S."/>
            <person name="Riley R."/>
            <person name="Andreopoulos W."/>
            <person name="LaButti K."/>
            <person name="Pangilinan J."/>
            <person name="Ruiz-duenas F.J."/>
            <person name="Barrasa J.M."/>
            <person name="Sanchez-Garcia M."/>
            <person name="Camarero S."/>
            <person name="Miyauchi S."/>
            <person name="Serrano A."/>
            <person name="Linde D."/>
            <person name="Babiker R."/>
            <person name="Drula E."/>
            <person name="Ayuso-Fernandez I."/>
            <person name="Pacheco R."/>
            <person name="Padilla G."/>
            <person name="Ferreira P."/>
            <person name="Barriuso J."/>
            <person name="Kellner H."/>
            <person name="Castanera R."/>
            <person name="Alfaro M."/>
            <person name="Ramirez L."/>
            <person name="Pisabarro A.G."/>
            <person name="Kuo A."/>
            <person name="Tritt A."/>
            <person name="Lipzen A."/>
            <person name="He G."/>
            <person name="Yan M."/>
            <person name="Ng V."/>
            <person name="Cullen D."/>
            <person name="Martin F."/>
            <person name="Rosso M.-N."/>
            <person name="Henrissat B."/>
            <person name="Hibbett D."/>
            <person name="Martinez A.T."/>
            <person name="Grigoriev I.V."/>
        </authorList>
    </citation>
    <scope>NUCLEOTIDE SEQUENCE</scope>
    <source>
        <strain evidence="3">AH 44721</strain>
    </source>
</reference>
<protein>
    <submittedName>
        <fullName evidence="3">Uncharacterized protein</fullName>
    </submittedName>
</protein>
<keyword evidence="4" id="KW-1185">Reference proteome</keyword>
<proteinExistence type="predicted"/>
<feature type="coiled-coil region" evidence="1">
    <location>
        <begin position="188"/>
        <end position="222"/>
    </location>
</feature>
<feature type="compositionally biased region" description="Polar residues" evidence="2">
    <location>
        <begin position="1"/>
        <end position="16"/>
    </location>
</feature>
<evidence type="ECO:0000313" key="3">
    <source>
        <dbReference type="EMBL" id="KAF8882164.1"/>
    </source>
</evidence>
<evidence type="ECO:0000256" key="1">
    <source>
        <dbReference type="SAM" id="Coils"/>
    </source>
</evidence>
<sequence length="373" mass="41446">MSNSSAYGTWNTSGSRSGHGRNPHVERRSPDGEDQAAYTLPQFMNGPFPDMRPLSSSSSLTGAMGEASISSHSRHSHSPPSSNTGHAYAGNLQDHTATWNHPSQMNIALTESVYPGVPGHGGLSFAGMDSSNLDMSLNEYSTSRNVSPESLSPHSPSYPNEYASYGASNRGQFLPQQAAAMRYPEATMAYSVDDVAHLQRRIRELEQECRRTKKALEMAQSQPSHGLPGVFPSPAFQASWKARTEVRKKIFCSLNRAGNALCAWHDSRRERRVHPPRNAPPGYLNCGCSFEEALFEESLSRHGVGSYHPGETVRMDPALRNPLLKLLQKRYGYKDGDFEHDPLTEQWFDGESPEVWEQKSSQPLKRRTDSDRH</sequence>
<dbReference type="AlphaFoldDB" id="A0A9P5TJ15"/>
<comment type="caution">
    <text evidence="3">The sequence shown here is derived from an EMBL/GenBank/DDBJ whole genome shotgun (WGS) entry which is preliminary data.</text>
</comment>
<name>A0A9P5TJ15_GYMJU</name>
<feature type="region of interest" description="Disordered" evidence="2">
    <location>
        <begin position="342"/>
        <end position="373"/>
    </location>
</feature>
<dbReference type="EMBL" id="JADNYJ010000125">
    <property type="protein sequence ID" value="KAF8882164.1"/>
    <property type="molecule type" value="Genomic_DNA"/>
</dbReference>
<evidence type="ECO:0000313" key="4">
    <source>
        <dbReference type="Proteomes" id="UP000724874"/>
    </source>
</evidence>
<evidence type="ECO:0000256" key="2">
    <source>
        <dbReference type="SAM" id="MobiDB-lite"/>
    </source>
</evidence>